<dbReference type="Proteomes" id="UP000639338">
    <property type="component" value="Unassembled WGS sequence"/>
</dbReference>
<evidence type="ECO:0000256" key="5">
    <source>
        <dbReference type="ARBA" id="ARBA00023136"/>
    </source>
</evidence>
<keyword evidence="3 7" id="KW-0812">Transmembrane</keyword>
<keyword evidence="5 7" id="KW-0472">Membrane</keyword>
<feature type="region of interest" description="Disordered" evidence="6">
    <location>
        <begin position="196"/>
        <end position="222"/>
    </location>
</feature>
<feature type="transmembrane region" description="Helical" evidence="7">
    <location>
        <begin position="94"/>
        <end position="115"/>
    </location>
</feature>
<accession>A0A834XWE8</accession>
<reference evidence="8 9" key="1">
    <citation type="submission" date="2020-08" db="EMBL/GenBank/DDBJ databases">
        <title>Aphidius gifuensis genome sequencing and assembly.</title>
        <authorList>
            <person name="Du Z."/>
        </authorList>
    </citation>
    <scope>NUCLEOTIDE SEQUENCE [LARGE SCALE GENOMIC DNA]</scope>
    <source>
        <strain evidence="8">YNYX2018</strain>
        <tissue evidence="8">Adults</tissue>
    </source>
</reference>
<feature type="region of interest" description="Disordered" evidence="6">
    <location>
        <begin position="365"/>
        <end position="464"/>
    </location>
</feature>
<evidence type="ECO:0000256" key="2">
    <source>
        <dbReference type="ARBA" id="ARBA00005308"/>
    </source>
</evidence>
<dbReference type="Pfam" id="PF10177">
    <property type="entry name" value="DUF2371"/>
    <property type="match status" value="1"/>
</dbReference>
<organism evidence="8 9">
    <name type="scientific">Aphidius gifuensis</name>
    <name type="common">Parasitoid wasp</name>
    <dbReference type="NCBI Taxonomy" id="684658"/>
    <lineage>
        <taxon>Eukaryota</taxon>
        <taxon>Metazoa</taxon>
        <taxon>Ecdysozoa</taxon>
        <taxon>Arthropoda</taxon>
        <taxon>Hexapoda</taxon>
        <taxon>Insecta</taxon>
        <taxon>Pterygota</taxon>
        <taxon>Neoptera</taxon>
        <taxon>Endopterygota</taxon>
        <taxon>Hymenoptera</taxon>
        <taxon>Apocrita</taxon>
        <taxon>Ichneumonoidea</taxon>
        <taxon>Braconidae</taxon>
        <taxon>Aphidiinae</taxon>
        <taxon>Aphidius</taxon>
    </lineage>
</organism>
<evidence type="ECO:0000256" key="3">
    <source>
        <dbReference type="ARBA" id="ARBA00022692"/>
    </source>
</evidence>
<dbReference type="InterPro" id="IPR018787">
    <property type="entry name" value="DUF2371_TMEM200"/>
</dbReference>
<evidence type="ECO:0000313" key="8">
    <source>
        <dbReference type="EMBL" id="KAF7993460.1"/>
    </source>
</evidence>
<name>A0A834XWE8_APHGI</name>
<evidence type="ECO:0000313" key="9">
    <source>
        <dbReference type="Proteomes" id="UP000639338"/>
    </source>
</evidence>
<evidence type="ECO:0000256" key="1">
    <source>
        <dbReference type="ARBA" id="ARBA00004141"/>
    </source>
</evidence>
<gene>
    <name evidence="8" type="ORF">HCN44_010055</name>
</gene>
<feature type="compositionally biased region" description="Basic and acidic residues" evidence="6">
    <location>
        <begin position="393"/>
        <end position="419"/>
    </location>
</feature>
<comment type="subcellular location">
    <subcellularLocation>
        <location evidence="1">Membrane</location>
        <topology evidence="1">Multi-pass membrane protein</topology>
    </subcellularLocation>
</comment>
<evidence type="ECO:0000256" key="4">
    <source>
        <dbReference type="ARBA" id="ARBA00022989"/>
    </source>
</evidence>
<feature type="region of interest" description="Disordered" evidence="6">
    <location>
        <begin position="244"/>
        <end position="266"/>
    </location>
</feature>
<feature type="transmembrane region" description="Helical" evidence="7">
    <location>
        <begin position="42"/>
        <end position="63"/>
    </location>
</feature>
<proteinExistence type="inferred from homology"/>
<comment type="similarity">
    <text evidence="2">Belongs to the TMEM200 family.</text>
</comment>
<dbReference type="GO" id="GO:0016020">
    <property type="term" value="C:membrane"/>
    <property type="evidence" value="ECO:0007669"/>
    <property type="project" value="UniProtKB-SubCell"/>
</dbReference>
<feature type="compositionally biased region" description="Polar residues" evidence="6">
    <location>
        <begin position="196"/>
        <end position="211"/>
    </location>
</feature>
<protein>
    <submittedName>
        <fullName evidence="8">Uncharacterized protein</fullName>
    </submittedName>
</protein>
<keyword evidence="4 7" id="KW-1133">Transmembrane helix</keyword>
<dbReference type="PANTHER" id="PTHR31815">
    <property type="entry name" value="AGAP005329-PA"/>
    <property type="match status" value="1"/>
</dbReference>
<keyword evidence="9" id="KW-1185">Reference proteome</keyword>
<dbReference type="AlphaFoldDB" id="A0A834XWE8"/>
<dbReference type="EMBL" id="JACMRX010000003">
    <property type="protein sequence ID" value="KAF7993460.1"/>
    <property type="molecule type" value="Genomic_DNA"/>
</dbReference>
<comment type="caution">
    <text evidence="8">The sequence shown here is derived from an EMBL/GenBank/DDBJ whole genome shotgun (WGS) entry which is preliminary data.</text>
</comment>
<dbReference type="OrthoDB" id="76949at2759"/>
<evidence type="ECO:0000256" key="7">
    <source>
        <dbReference type="SAM" id="Phobius"/>
    </source>
</evidence>
<feature type="compositionally biased region" description="Basic and acidic residues" evidence="6">
    <location>
        <begin position="437"/>
        <end position="461"/>
    </location>
</feature>
<evidence type="ECO:0000256" key="6">
    <source>
        <dbReference type="SAM" id="MobiDB-lite"/>
    </source>
</evidence>
<sequence length="571" mass="64902">MPQGSIYWQGTQRRSCAPGAHWNVQVVRGKVTTRCLWHACKALGIGLLLMLLGACMATIGYYADQLSTGQEIRGNVTVKVKNKSKGFHLNNLSYAGPIVMGVGGFIVVAACVMTFEARDSAAKVVPARFRFSQGSTLKYARNQRPRRSTSSQTSKWDHQLGLFRINKTPSPNAYEISRKQLTAEFLRFSKNLNEKNNPQINTIKKSPSAPSLVTKKSPLKKKQTTKYSGCSLLNPELLKRHALSVDNPGYSPTKSRDNNDNNNKINGSQMSMAMDLYLPNKGPVTLKIKDRSDTARRHQLLRQTKIEDMEEEEAKRQASIRRHAESVAYMMGAYARYPTDFVSRKRASIDLRLTDEYGAIGVLSKGNSPRDLRKTSQNFRQMSVDRSSSLRKSSIDFRKSPDFRRSDNKYMMDEVEIRSRSNTGESNRKARHKLHHSKSDESRRKSLDRHNRRDSHQESRHSLNTPVVIETCGPEYELKYFTPNSIDKDNASNTTEDSHVIEIEETEIHITTASIEDYPNDNALVEEPELETINDNEIDEKLSNKIIDDEKNKNKYIDEYNSNEPTINVDD</sequence>
<dbReference type="PANTHER" id="PTHR31815:SF1">
    <property type="entry name" value="TRANSMEMBRANE PROTEIN 200C"/>
    <property type="match status" value="1"/>
</dbReference>